<reference evidence="2" key="1">
    <citation type="journal article" date="2020" name="mSystems">
        <title>Genome- and Community-Level Interaction Insights into Carbon Utilization and Element Cycling Functions of Hydrothermarchaeota in Hydrothermal Sediment.</title>
        <authorList>
            <person name="Zhou Z."/>
            <person name="Liu Y."/>
            <person name="Xu W."/>
            <person name="Pan J."/>
            <person name="Luo Z.H."/>
            <person name="Li M."/>
        </authorList>
    </citation>
    <scope>NUCLEOTIDE SEQUENCE [LARGE SCALE GENOMIC DNA]</scope>
    <source>
        <strain evidence="2">SpSt-769</strain>
    </source>
</reference>
<dbReference type="EMBL" id="DTGT01000284">
    <property type="protein sequence ID" value="HGH61431.1"/>
    <property type="molecule type" value="Genomic_DNA"/>
</dbReference>
<dbReference type="NCBIfam" id="TIGR02605">
    <property type="entry name" value="CxxC_CxxC_SSSS"/>
    <property type="match status" value="1"/>
</dbReference>
<dbReference type="Pfam" id="PF09723">
    <property type="entry name" value="Zn_ribbon_8"/>
    <property type="match status" value="1"/>
</dbReference>
<dbReference type="SMART" id="SM00834">
    <property type="entry name" value="CxxC_CXXC_SSSS"/>
    <property type="match status" value="1"/>
</dbReference>
<gene>
    <name evidence="2" type="ORF">ENV54_09060</name>
</gene>
<proteinExistence type="predicted"/>
<feature type="domain" description="Putative regulatory protein FmdB zinc ribbon" evidence="1">
    <location>
        <begin position="1"/>
        <end position="42"/>
    </location>
</feature>
<accession>A0A7C4EUC5</accession>
<protein>
    <submittedName>
        <fullName evidence="2">Zinc ribbon domain-containing protein</fullName>
    </submittedName>
</protein>
<sequence length="65" mass="6938">MPIYEFKCSNCGKEFERLMFASDHSQPECPVCGSTDTSKILSVFSCTGLDAQAQSSCGKTSGGFS</sequence>
<dbReference type="AlphaFoldDB" id="A0A7C4EUC5"/>
<evidence type="ECO:0000313" key="2">
    <source>
        <dbReference type="EMBL" id="HGH61431.1"/>
    </source>
</evidence>
<comment type="caution">
    <text evidence="2">The sequence shown here is derived from an EMBL/GenBank/DDBJ whole genome shotgun (WGS) entry which is preliminary data.</text>
</comment>
<dbReference type="Gene3D" id="2.20.28.30">
    <property type="entry name" value="RNA polymerase ii, chain L"/>
    <property type="match status" value="1"/>
</dbReference>
<name>A0A7C4EUC5_9BACT</name>
<dbReference type="InterPro" id="IPR013429">
    <property type="entry name" value="Regulatory_FmdB_Zinc_ribbon"/>
</dbReference>
<organism evidence="2">
    <name type="scientific">Desulfomonile tiedjei</name>
    <dbReference type="NCBI Taxonomy" id="2358"/>
    <lineage>
        <taxon>Bacteria</taxon>
        <taxon>Pseudomonadati</taxon>
        <taxon>Thermodesulfobacteriota</taxon>
        <taxon>Desulfomonilia</taxon>
        <taxon>Desulfomonilales</taxon>
        <taxon>Desulfomonilaceae</taxon>
        <taxon>Desulfomonile</taxon>
    </lineage>
</organism>
<evidence type="ECO:0000259" key="1">
    <source>
        <dbReference type="SMART" id="SM00834"/>
    </source>
</evidence>